<feature type="region of interest" description="Disordered" evidence="1">
    <location>
        <begin position="301"/>
        <end position="320"/>
    </location>
</feature>
<evidence type="ECO:0000256" key="1">
    <source>
        <dbReference type="SAM" id="MobiDB-lite"/>
    </source>
</evidence>
<feature type="compositionally biased region" description="Basic and acidic residues" evidence="1">
    <location>
        <begin position="303"/>
        <end position="320"/>
    </location>
</feature>
<comment type="caution">
    <text evidence="2">The sequence shown here is derived from an EMBL/GenBank/DDBJ whole genome shotgun (WGS) entry which is preliminary data.</text>
</comment>
<gene>
    <name evidence="2" type="ORF">LCGC14_0969210</name>
</gene>
<organism evidence="2">
    <name type="scientific">marine sediment metagenome</name>
    <dbReference type="NCBI Taxonomy" id="412755"/>
    <lineage>
        <taxon>unclassified sequences</taxon>
        <taxon>metagenomes</taxon>
        <taxon>ecological metagenomes</taxon>
    </lineage>
</organism>
<protein>
    <submittedName>
        <fullName evidence="2">Uncharacterized protein</fullName>
    </submittedName>
</protein>
<accession>A0A0F9RII9</accession>
<evidence type="ECO:0000313" key="2">
    <source>
        <dbReference type="EMBL" id="KKN17108.1"/>
    </source>
</evidence>
<dbReference type="EMBL" id="LAZR01003556">
    <property type="protein sequence ID" value="KKN17108.1"/>
    <property type="molecule type" value="Genomic_DNA"/>
</dbReference>
<sequence length="320" mass="33691">MPTGSLSFAIAGFGGAEGPEFFYAITSASAQRKGLFLSAPSGSPQISLVPRSGSPDFLLEGDLWFQESGSAGDGNMFVAEKSLANGVVVAQRFVTSRENEVSIDQIVARFTSSDAPSSLRIGANAVVIDNFYVTINTSALSGSLIYNASWGGGFFMPDIDTVAVSGTNKDFLVPSGSVVVEVGNLTVLSGSVQVYSGNIILSGENSQFNISGSNVSASLQGNPIISIRTGSVSSESLTPVPIDGTMYVNTASLDVSVRASGTFFELDVDTIEAVDGGFFFGSGYDKWQTIFPNGPYGYQQAKRIQDRPHVEKQSSEDWQG</sequence>
<name>A0A0F9RII9_9ZZZZ</name>
<reference evidence="2" key="1">
    <citation type="journal article" date="2015" name="Nature">
        <title>Complex archaea that bridge the gap between prokaryotes and eukaryotes.</title>
        <authorList>
            <person name="Spang A."/>
            <person name="Saw J.H."/>
            <person name="Jorgensen S.L."/>
            <person name="Zaremba-Niedzwiedzka K."/>
            <person name="Martijn J."/>
            <person name="Lind A.E."/>
            <person name="van Eijk R."/>
            <person name="Schleper C."/>
            <person name="Guy L."/>
            <person name="Ettema T.J."/>
        </authorList>
    </citation>
    <scope>NUCLEOTIDE SEQUENCE</scope>
</reference>
<dbReference type="AlphaFoldDB" id="A0A0F9RII9"/>
<proteinExistence type="predicted"/>